<keyword evidence="4" id="KW-0547">Nucleotide-binding</keyword>
<keyword evidence="3 12" id="KW-0812">Transmembrane</keyword>
<dbReference type="SUPFAM" id="SSF90123">
    <property type="entry name" value="ABC transporter transmembrane region"/>
    <property type="match status" value="1"/>
</dbReference>
<evidence type="ECO:0000256" key="12">
    <source>
        <dbReference type="SAM" id="Phobius"/>
    </source>
</evidence>
<feature type="transmembrane region" description="Helical" evidence="12">
    <location>
        <begin position="224"/>
        <end position="241"/>
    </location>
</feature>
<dbReference type="PANTHER" id="PTHR43394">
    <property type="entry name" value="ATP-DEPENDENT PERMEASE MDL1, MITOCHONDRIAL"/>
    <property type="match status" value="1"/>
</dbReference>
<dbReference type="FunFam" id="3.40.50.300:FF:000287">
    <property type="entry name" value="Multidrug ABC transporter ATP-binding protein"/>
    <property type="match status" value="1"/>
</dbReference>
<dbReference type="GO" id="GO:0015421">
    <property type="term" value="F:ABC-type oligopeptide transporter activity"/>
    <property type="evidence" value="ECO:0007669"/>
    <property type="project" value="TreeGrafter"/>
</dbReference>
<feature type="transmembrane region" description="Helical" evidence="12">
    <location>
        <begin position="316"/>
        <end position="337"/>
    </location>
</feature>
<dbReference type="RefSeq" id="WP_145788201.1">
    <property type="nucleotide sequence ID" value="NZ_BAAABR010000037.1"/>
</dbReference>
<dbReference type="Gene3D" id="1.20.1560.10">
    <property type="entry name" value="ABC transporter type 1, transmembrane domain"/>
    <property type="match status" value="1"/>
</dbReference>
<proteinExistence type="inferred from homology"/>
<dbReference type="PANTHER" id="PTHR43394:SF1">
    <property type="entry name" value="ATP-BINDING CASSETTE SUB-FAMILY B MEMBER 10, MITOCHONDRIAL"/>
    <property type="match status" value="1"/>
</dbReference>
<keyword evidence="2" id="KW-0813">Transport</keyword>
<dbReference type="Proteomes" id="UP000318416">
    <property type="component" value="Unassembled WGS sequence"/>
</dbReference>
<dbReference type="InterPro" id="IPR011527">
    <property type="entry name" value="ABC1_TM_dom"/>
</dbReference>
<evidence type="ECO:0000256" key="9">
    <source>
        <dbReference type="ARBA" id="ARBA00061644"/>
    </source>
</evidence>
<evidence type="ECO:0000256" key="5">
    <source>
        <dbReference type="ARBA" id="ARBA00022840"/>
    </source>
</evidence>
<feature type="transmembrane region" description="Helical" evidence="12">
    <location>
        <begin position="116"/>
        <end position="139"/>
    </location>
</feature>
<dbReference type="InterPro" id="IPR039421">
    <property type="entry name" value="Type_1_exporter"/>
</dbReference>
<evidence type="ECO:0000256" key="3">
    <source>
        <dbReference type="ARBA" id="ARBA00022692"/>
    </source>
</evidence>
<comment type="similarity">
    <text evidence="9">Belongs to the ABC transporter superfamily. Lipid exporter (TC 3.A.1.106) family.</text>
</comment>
<accession>A0A561EKY0</accession>
<name>A0A561EKY0_9ACTN</name>
<evidence type="ECO:0000259" key="14">
    <source>
        <dbReference type="PROSITE" id="PS50929"/>
    </source>
</evidence>
<dbReference type="InterPro" id="IPR027417">
    <property type="entry name" value="P-loop_NTPase"/>
</dbReference>
<organism evidence="15 16">
    <name type="scientific">Kitasatospora atroaurantiaca</name>
    <dbReference type="NCBI Taxonomy" id="285545"/>
    <lineage>
        <taxon>Bacteria</taxon>
        <taxon>Bacillati</taxon>
        <taxon>Actinomycetota</taxon>
        <taxon>Actinomycetes</taxon>
        <taxon>Kitasatosporales</taxon>
        <taxon>Streptomycetaceae</taxon>
        <taxon>Kitasatospora</taxon>
    </lineage>
</organism>
<dbReference type="EMBL" id="VIVR01000001">
    <property type="protein sequence ID" value="TWE16222.1"/>
    <property type="molecule type" value="Genomic_DNA"/>
</dbReference>
<dbReference type="GO" id="GO:0016887">
    <property type="term" value="F:ATP hydrolysis activity"/>
    <property type="evidence" value="ECO:0007669"/>
    <property type="project" value="InterPro"/>
</dbReference>
<dbReference type="Pfam" id="PF00005">
    <property type="entry name" value="ABC_tran"/>
    <property type="match status" value="1"/>
</dbReference>
<keyword evidence="6 12" id="KW-1133">Transmembrane helix</keyword>
<dbReference type="InterPro" id="IPR017871">
    <property type="entry name" value="ABC_transporter-like_CS"/>
</dbReference>
<evidence type="ECO:0000259" key="13">
    <source>
        <dbReference type="PROSITE" id="PS50893"/>
    </source>
</evidence>
<comment type="function">
    <text evidence="8">ABC transporter involved in fatty acid import. Transmembrane domains (TMD) form a pore in the membrane and the ATP-binding domain (NBD) is responsible for energy generation.</text>
</comment>
<protein>
    <recommendedName>
        <fullName evidence="10">Fatty acid ABC transporter ATP-binding/permease protein</fullName>
    </recommendedName>
</protein>
<gene>
    <name evidence="15" type="ORF">FB465_1192</name>
</gene>
<dbReference type="PROSITE" id="PS00211">
    <property type="entry name" value="ABC_TRANSPORTER_1"/>
    <property type="match status" value="1"/>
</dbReference>
<feature type="domain" description="ABC transporter" evidence="13">
    <location>
        <begin position="399"/>
        <end position="633"/>
    </location>
</feature>
<dbReference type="InterPro" id="IPR003593">
    <property type="entry name" value="AAA+_ATPase"/>
</dbReference>
<dbReference type="PROSITE" id="PS50893">
    <property type="entry name" value="ABC_TRANSPORTER_2"/>
    <property type="match status" value="1"/>
</dbReference>
<dbReference type="PROSITE" id="PS50929">
    <property type="entry name" value="ABC_TM1F"/>
    <property type="match status" value="1"/>
</dbReference>
<dbReference type="OrthoDB" id="9806127at2"/>
<dbReference type="InterPro" id="IPR036640">
    <property type="entry name" value="ABC1_TM_sf"/>
</dbReference>
<reference evidence="15 16" key="1">
    <citation type="submission" date="2019-06" db="EMBL/GenBank/DDBJ databases">
        <title>Sequencing the genomes of 1000 actinobacteria strains.</title>
        <authorList>
            <person name="Klenk H.-P."/>
        </authorList>
    </citation>
    <scope>NUCLEOTIDE SEQUENCE [LARGE SCALE GENOMIC DNA]</scope>
    <source>
        <strain evidence="15 16">DSM 41649</strain>
    </source>
</reference>
<evidence type="ECO:0000256" key="4">
    <source>
        <dbReference type="ARBA" id="ARBA00022741"/>
    </source>
</evidence>
<feature type="region of interest" description="Disordered" evidence="11">
    <location>
        <begin position="1"/>
        <end position="20"/>
    </location>
</feature>
<comment type="caution">
    <text evidence="15">The sequence shown here is derived from an EMBL/GenBank/DDBJ whole genome shotgun (WGS) entry which is preliminary data.</text>
</comment>
<feature type="domain" description="ABC transmembrane type-1" evidence="14">
    <location>
        <begin position="43"/>
        <end position="365"/>
    </location>
</feature>
<dbReference type="Pfam" id="PF00664">
    <property type="entry name" value="ABC_membrane"/>
    <property type="match status" value="1"/>
</dbReference>
<comment type="subcellular location">
    <subcellularLocation>
        <location evidence="1">Cell membrane</location>
        <topology evidence="1">Multi-pass membrane protein</topology>
    </subcellularLocation>
</comment>
<dbReference type="AlphaFoldDB" id="A0A561EKY0"/>
<dbReference type="CDD" id="cd03254">
    <property type="entry name" value="ABCC_Glucan_exporter_like"/>
    <property type="match status" value="1"/>
</dbReference>
<evidence type="ECO:0000313" key="15">
    <source>
        <dbReference type="EMBL" id="TWE16222.1"/>
    </source>
</evidence>
<evidence type="ECO:0000313" key="16">
    <source>
        <dbReference type="Proteomes" id="UP000318416"/>
    </source>
</evidence>
<dbReference type="GO" id="GO:0005886">
    <property type="term" value="C:plasma membrane"/>
    <property type="evidence" value="ECO:0007669"/>
    <property type="project" value="UniProtKB-SubCell"/>
</dbReference>
<keyword evidence="16" id="KW-1185">Reference proteome</keyword>
<dbReference type="Gene3D" id="3.40.50.300">
    <property type="entry name" value="P-loop containing nucleotide triphosphate hydrolases"/>
    <property type="match status" value="1"/>
</dbReference>
<keyword evidence="5 15" id="KW-0067">ATP-binding</keyword>
<feature type="transmembrane region" description="Helical" evidence="12">
    <location>
        <begin position="201"/>
        <end position="218"/>
    </location>
</feature>
<evidence type="ECO:0000256" key="10">
    <source>
        <dbReference type="ARBA" id="ARBA00071747"/>
    </source>
</evidence>
<dbReference type="GO" id="GO:0005524">
    <property type="term" value="F:ATP binding"/>
    <property type="evidence" value="ECO:0007669"/>
    <property type="project" value="UniProtKB-KW"/>
</dbReference>
<evidence type="ECO:0000256" key="8">
    <source>
        <dbReference type="ARBA" id="ARBA00055053"/>
    </source>
</evidence>
<evidence type="ECO:0000256" key="6">
    <source>
        <dbReference type="ARBA" id="ARBA00022989"/>
    </source>
</evidence>
<evidence type="ECO:0000256" key="1">
    <source>
        <dbReference type="ARBA" id="ARBA00004651"/>
    </source>
</evidence>
<evidence type="ECO:0000256" key="7">
    <source>
        <dbReference type="ARBA" id="ARBA00023136"/>
    </source>
</evidence>
<feature type="transmembrane region" description="Helical" evidence="12">
    <location>
        <begin position="42"/>
        <end position="63"/>
    </location>
</feature>
<keyword evidence="7 12" id="KW-0472">Membrane</keyword>
<dbReference type="SUPFAM" id="SSF52540">
    <property type="entry name" value="P-loop containing nucleoside triphosphate hydrolases"/>
    <property type="match status" value="1"/>
</dbReference>
<evidence type="ECO:0000256" key="11">
    <source>
        <dbReference type="SAM" id="MobiDB-lite"/>
    </source>
</evidence>
<dbReference type="InterPro" id="IPR003439">
    <property type="entry name" value="ABC_transporter-like_ATP-bd"/>
</dbReference>
<evidence type="ECO:0000256" key="2">
    <source>
        <dbReference type="ARBA" id="ARBA00022448"/>
    </source>
</evidence>
<sequence>MRAGLPQKEQANSVEDASEAPRSKFAATARRLLGVVGIQRPFIAMLTLGLASITLNVIGPLLLGRATDLVLAGVIGRQNPGMDKSDVIDRLRQQGQSALAGMLQSTGFTPGRSSDLAAVSTILAIALGVYGLSGLCWILQGRQATRAIQRSAYRLRAEAESKLARLPLSYFDSHKRGEVLSRITNDIDNVVQMLQQSMSQLSNSLLLIVGVLVMMFWLSPLLAVIAVVVVPSAMAVTALLGRRAQTRFAEQWKATGQLNAYVEELYDSHALVKAFDRSEASATAFRDHNEVLFRSAFRAQLLSGASQPMMNFINNLGYVIVAVVGCLRVVSGTMSIGDVQAFIQYSRQLSGPLTQVTSLAGVVQSGIASAERVFELMDAAEEVPDTGRRLRQGTSQGLVAFESVSFGYEPDEPLIEDLSLTVEPGKTVAIVGPTGAGKTTLINLLLRFYDVTGGRITLDGVDIRSLSRNALRSEIGVVLQDAWLFTGSIADNIAYGREGATREQIEAAARSAHADHLIRTLPNGYDTVLDNDSTGVSAGERQLITIARAFLSDPAILVLDEATSSVDTRTELLVRRAMAQLSRGRTSFVIAHRLSTVRDADTIVVMENGAIVEQGTHTDLLAADGAYSVLYRAQFAMPTVELN</sequence>
<dbReference type="CDD" id="cd18547">
    <property type="entry name" value="ABC_6TM_Tm288_like"/>
    <property type="match status" value="1"/>
</dbReference>
<dbReference type="SMART" id="SM00382">
    <property type="entry name" value="AAA"/>
    <property type="match status" value="1"/>
</dbReference>